<evidence type="ECO:0000256" key="4">
    <source>
        <dbReference type="ARBA" id="ARBA00022692"/>
    </source>
</evidence>
<feature type="region of interest" description="Disordered" evidence="8">
    <location>
        <begin position="1"/>
        <end position="91"/>
    </location>
</feature>
<feature type="transmembrane region" description="Helical" evidence="9">
    <location>
        <begin position="803"/>
        <end position="827"/>
    </location>
</feature>
<accession>A0A1X6NL76</accession>
<feature type="transmembrane region" description="Helical" evidence="9">
    <location>
        <begin position="638"/>
        <end position="665"/>
    </location>
</feature>
<feature type="transmembrane region" description="Helical" evidence="9">
    <location>
        <begin position="1062"/>
        <end position="1082"/>
    </location>
</feature>
<comment type="similarity">
    <text evidence="2">Belongs to the V-ATPase 116 kDa subunit family.</text>
</comment>
<evidence type="ECO:0008006" key="12">
    <source>
        <dbReference type="Google" id="ProtNLM"/>
    </source>
</evidence>
<feature type="transmembrane region" description="Helical" evidence="9">
    <location>
        <begin position="686"/>
        <end position="706"/>
    </location>
</feature>
<dbReference type="GO" id="GO:0007035">
    <property type="term" value="P:vacuolar acidification"/>
    <property type="evidence" value="ECO:0007669"/>
    <property type="project" value="TreeGrafter"/>
</dbReference>
<keyword evidence="6" id="KW-0406">Ion transport</keyword>
<feature type="compositionally biased region" description="Gly residues" evidence="8">
    <location>
        <begin position="37"/>
        <end position="53"/>
    </location>
</feature>
<sequence length="1122" mass="117943">MQPPAGPTAAALSSAYVPAAPSRQPTSSVTTARRRTGGGGGGYSSGDGGGGGTAPASDMALPRRRSRASLDNMYGGEGGRRRGSGYMPVASRPSSLFRSEEMRLVRMYFERAAAHDTVEELGYLGLVQFKDLNETQSAFSRSFSDSIKRCENMQRVMRFLRDQIGATDGVSVAASPDGGREEEGGRRGAGGAFYASDVAGVSTASLDVLAGSGGGGGGGQLSRSGSASSFSGLPNNMSAAAIALLRLDDLDTHLTCLEGSLQESNANWDALREQRSQLIEVKHVLARAADVFHTSSQLAASASGGTRDSSSLLSILSPLTESPIQLAGGSGGSGRGAPEERIGPLSADSLEGGGGAAHTEIPMGDGRGGGGGGASADWFASSSGGSKGMGGGGMWGGEEVEASSSSMLSFFTGTLPRESGFPFERVLFRATRGNCVVKLTPIEEPLVDEAGNAMEKSVFVVFFSGAEVRSKVAKICDAFGANRYALPEGLVAQREAAAGFAARLRDLETVLATSHADRVATLAAAAASLPQWTSRVRREKAILLTLNSFNYDTSSKLFIAEGWCPASALQDVRRALSVGRRRSGAQVPSVVEEHEPAAGEWPPTHFRVNKFTAIFQSIVEAYGVAEYQEVNPAPYAVVMFPFLFAVMFGDVGHGVLMTLGALYLVRNEVRYGATRTSLNEFLRAAFDGRYILLLMGLFSIYTGAIYNELFALPVDLFGSRWMFTTKSKMACGLDNCLDEAAVLPPLAPYPFGFDPVWKGSGTGLAFFNSFKMKFAIIIGVTQMLFGIVLSYRNAAYFRNRVNVLFEFIPQFLFMSCLFGYLVLLILIKWSTDYNAPACVSDPNCVPPDLKSTLIGIFMAPGVVPANAVLYKGQAVVQQVLLFIALVSVPWMLLPKPLILRSRHLAARRASRRFGYPSAGSGPGVEDDVEGGNVSSGGGGSRANGVSVGTSGGLTNGDSGGGSGGGGGSNIGSGGGGSGGVSANAVEAFDFGEVFVGQMIHTIEFVLGAVSNTASYLRLWALSLAHAQLSDVFLEKVLYAGVSTGNPFAIAVSFLVWATCTVGVLMCMEGLSAFLHALRLVWVEFMSKFYSMRHIDSTKFVPFSFSALAEAEEEAEAAAAAAK</sequence>
<feature type="transmembrane region" description="Helical" evidence="9">
    <location>
        <begin position="874"/>
        <end position="893"/>
    </location>
</feature>
<proteinExistence type="inferred from homology"/>
<dbReference type="GO" id="GO:0016471">
    <property type="term" value="C:vacuolar proton-transporting V-type ATPase complex"/>
    <property type="evidence" value="ECO:0007669"/>
    <property type="project" value="TreeGrafter"/>
</dbReference>
<evidence type="ECO:0000256" key="8">
    <source>
        <dbReference type="SAM" id="MobiDB-lite"/>
    </source>
</evidence>
<evidence type="ECO:0000256" key="2">
    <source>
        <dbReference type="ARBA" id="ARBA00009904"/>
    </source>
</evidence>
<evidence type="ECO:0000313" key="10">
    <source>
        <dbReference type="EMBL" id="OSX69280.1"/>
    </source>
</evidence>
<evidence type="ECO:0000256" key="1">
    <source>
        <dbReference type="ARBA" id="ARBA00004141"/>
    </source>
</evidence>
<dbReference type="GO" id="GO:0046961">
    <property type="term" value="F:proton-transporting ATPase activity, rotational mechanism"/>
    <property type="evidence" value="ECO:0007669"/>
    <property type="project" value="InterPro"/>
</dbReference>
<comment type="subcellular location">
    <subcellularLocation>
        <location evidence="1">Membrane</location>
        <topology evidence="1">Multi-pass membrane protein</topology>
    </subcellularLocation>
</comment>
<evidence type="ECO:0000313" key="11">
    <source>
        <dbReference type="Proteomes" id="UP000218209"/>
    </source>
</evidence>
<feature type="compositionally biased region" description="Gly residues" evidence="8">
    <location>
        <begin position="365"/>
        <end position="374"/>
    </location>
</feature>
<dbReference type="PANTHER" id="PTHR11629:SF63">
    <property type="entry name" value="V-TYPE PROTON ATPASE SUBUNIT A"/>
    <property type="match status" value="1"/>
</dbReference>
<dbReference type="AlphaFoldDB" id="A0A1X6NL76"/>
<keyword evidence="4 9" id="KW-0812">Transmembrane</keyword>
<keyword evidence="11" id="KW-1185">Reference proteome</keyword>
<feature type="compositionally biased region" description="Gly residues" evidence="8">
    <location>
        <begin position="949"/>
        <end position="972"/>
    </location>
</feature>
<feature type="transmembrane region" description="Helical" evidence="9">
    <location>
        <begin position="1036"/>
        <end position="1056"/>
    </location>
</feature>
<dbReference type="InterPro" id="IPR002490">
    <property type="entry name" value="V-ATPase_116kDa_su"/>
</dbReference>
<dbReference type="Proteomes" id="UP000218209">
    <property type="component" value="Unassembled WGS sequence"/>
</dbReference>
<keyword evidence="7 9" id="KW-0472">Membrane</keyword>
<keyword evidence="3" id="KW-0813">Transport</keyword>
<evidence type="ECO:0000256" key="9">
    <source>
        <dbReference type="SAM" id="Phobius"/>
    </source>
</evidence>
<gene>
    <name evidence="10" type="ORF">BU14_1670s0001</name>
</gene>
<feature type="region of interest" description="Disordered" evidence="8">
    <location>
        <begin position="324"/>
        <end position="382"/>
    </location>
</feature>
<dbReference type="PANTHER" id="PTHR11629">
    <property type="entry name" value="VACUOLAR PROTON ATPASES"/>
    <property type="match status" value="1"/>
</dbReference>
<feature type="compositionally biased region" description="Low complexity" evidence="8">
    <location>
        <begin position="9"/>
        <end position="31"/>
    </location>
</feature>
<protein>
    <recommendedName>
        <fullName evidence="12">V-type proton ATPase subunit a</fullName>
    </recommendedName>
</protein>
<organism evidence="10 11">
    <name type="scientific">Porphyra umbilicalis</name>
    <name type="common">Purple laver</name>
    <name type="synonym">Red alga</name>
    <dbReference type="NCBI Taxonomy" id="2786"/>
    <lineage>
        <taxon>Eukaryota</taxon>
        <taxon>Rhodophyta</taxon>
        <taxon>Bangiophyceae</taxon>
        <taxon>Bangiales</taxon>
        <taxon>Bangiaceae</taxon>
        <taxon>Porphyra</taxon>
    </lineage>
</organism>
<dbReference type="GO" id="GO:0051117">
    <property type="term" value="F:ATPase binding"/>
    <property type="evidence" value="ECO:0007669"/>
    <property type="project" value="TreeGrafter"/>
</dbReference>
<feature type="region of interest" description="Disordered" evidence="8">
    <location>
        <begin position="916"/>
        <end position="972"/>
    </location>
</feature>
<keyword evidence="5 9" id="KW-1133">Transmembrane helix</keyword>
<evidence type="ECO:0000256" key="6">
    <source>
        <dbReference type="ARBA" id="ARBA00023065"/>
    </source>
</evidence>
<dbReference type="Pfam" id="PF01496">
    <property type="entry name" value="V_ATPase_I"/>
    <property type="match status" value="1"/>
</dbReference>
<name>A0A1X6NL76_PORUM</name>
<feature type="transmembrane region" description="Helical" evidence="9">
    <location>
        <begin position="774"/>
        <end position="791"/>
    </location>
</feature>
<dbReference type="OrthoDB" id="10264220at2759"/>
<dbReference type="GO" id="GO:0033179">
    <property type="term" value="C:proton-transporting V-type ATPase, V0 domain"/>
    <property type="evidence" value="ECO:0007669"/>
    <property type="project" value="InterPro"/>
</dbReference>
<evidence type="ECO:0000256" key="3">
    <source>
        <dbReference type="ARBA" id="ARBA00022448"/>
    </source>
</evidence>
<reference evidence="10 11" key="1">
    <citation type="submission" date="2017-03" db="EMBL/GenBank/DDBJ databases">
        <title>WGS assembly of Porphyra umbilicalis.</title>
        <authorList>
            <person name="Brawley S.H."/>
            <person name="Blouin N.A."/>
            <person name="Ficko-Blean E."/>
            <person name="Wheeler G.L."/>
            <person name="Lohr M."/>
            <person name="Goodson H.V."/>
            <person name="Jenkins J.W."/>
            <person name="Blaby-Haas C.E."/>
            <person name="Helliwell K.E."/>
            <person name="Chan C."/>
            <person name="Marriage T."/>
            <person name="Bhattacharya D."/>
            <person name="Klein A.S."/>
            <person name="Badis Y."/>
            <person name="Brodie J."/>
            <person name="Cao Y."/>
            <person name="Collen J."/>
            <person name="Dittami S.M."/>
            <person name="Gachon C.M."/>
            <person name="Green B.R."/>
            <person name="Karpowicz S."/>
            <person name="Kim J.W."/>
            <person name="Kudahl U."/>
            <person name="Lin S."/>
            <person name="Michel G."/>
            <person name="Mittag M."/>
            <person name="Olson B.J."/>
            <person name="Pangilinan J."/>
            <person name="Peng Y."/>
            <person name="Qiu H."/>
            <person name="Shu S."/>
            <person name="Singer J.T."/>
            <person name="Smith A.G."/>
            <person name="Sprecher B.N."/>
            <person name="Wagner V."/>
            <person name="Wang W."/>
            <person name="Wang Z.-Y."/>
            <person name="Yan J."/>
            <person name="Yarish C."/>
            <person name="Zoeuner-Riek S."/>
            <person name="Zhuang Y."/>
            <person name="Zou Y."/>
            <person name="Lindquist E.A."/>
            <person name="Grimwood J."/>
            <person name="Barry K."/>
            <person name="Rokhsar D.S."/>
            <person name="Schmutz J."/>
            <person name="Stiller J.W."/>
            <person name="Grossman A.R."/>
            <person name="Prochnik S.E."/>
        </authorList>
    </citation>
    <scope>NUCLEOTIDE SEQUENCE [LARGE SCALE GENOMIC DNA]</scope>
    <source>
        <strain evidence="10">4086291</strain>
    </source>
</reference>
<dbReference type="EMBL" id="KV919646">
    <property type="protein sequence ID" value="OSX69280.1"/>
    <property type="molecule type" value="Genomic_DNA"/>
</dbReference>
<evidence type="ECO:0000256" key="5">
    <source>
        <dbReference type="ARBA" id="ARBA00022989"/>
    </source>
</evidence>
<evidence type="ECO:0000256" key="7">
    <source>
        <dbReference type="ARBA" id="ARBA00023136"/>
    </source>
</evidence>